<evidence type="ECO:0000259" key="8">
    <source>
        <dbReference type="Pfam" id="PF00924"/>
    </source>
</evidence>
<evidence type="ECO:0000256" key="3">
    <source>
        <dbReference type="ARBA" id="ARBA00022475"/>
    </source>
</evidence>
<feature type="transmembrane region" description="Helical" evidence="7">
    <location>
        <begin position="179"/>
        <end position="196"/>
    </location>
</feature>
<dbReference type="EMBL" id="PTRA01000001">
    <property type="protein sequence ID" value="PQA59480.1"/>
    <property type="molecule type" value="Genomic_DNA"/>
</dbReference>
<keyword evidence="5 7" id="KW-1133">Transmembrane helix</keyword>
<evidence type="ECO:0000259" key="10">
    <source>
        <dbReference type="Pfam" id="PF21088"/>
    </source>
</evidence>
<feature type="transmembrane region" description="Helical" evidence="7">
    <location>
        <begin position="155"/>
        <end position="173"/>
    </location>
</feature>
<dbReference type="SUPFAM" id="SSF50182">
    <property type="entry name" value="Sm-like ribonucleoproteins"/>
    <property type="match status" value="1"/>
</dbReference>
<sequence length="382" mass="43460">MEPFQEFLNKVLPGNHWFNFFGFIGTLLVGTLLRRPIGRLLSQVLFAVVRKVSRENEVSVQEFVALLRRPLEYVFLLVMVYFAFDLIRIPIHWGLAHKTEFGIRLILYRIYKSLLILALTWAVIRFVKFLAVVFKRRAERTETRVDDQLVPFLKDILIVLVVVISGLIITGKIFNIDVATLIAGLGIGGIAVALAARETLENLIASFTIFADGSFVVGDSIQISQTMGDVEKIGFRSTRIRTVDGSMMTVPNRLIVSQMLENQSQREFRRAKYTIRLDLKTSAVALKQVIDQIQDAIDAHEFTKNKPGSVRFDTFGDQSFDVLIIYHVETSDFRTFNRVKEELNFKIMQIVEANDVRFASPISTVNLKNDFQTQSVSDNSLS</sequence>
<evidence type="ECO:0000256" key="7">
    <source>
        <dbReference type="SAM" id="Phobius"/>
    </source>
</evidence>
<gene>
    <name evidence="11" type="ORF">C5O19_07490</name>
</gene>
<protein>
    <recommendedName>
        <fullName evidence="13">Mechanosensitive ion channel protein MscS</fullName>
    </recommendedName>
</protein>
<name>A0A2S7IPH6_9BACT</name>
<evidence type="ECO:0000256" key="2">
    <source>
        <dbReference type="ARBA" id="ARBA00008017"/>
    </source>
</evidence>
<comment type="caution">
    <text evidence="11">The sequence shown here is derived from an EMBL/GenBank/DDBJ whole genome shotgun (WGS) entry which is preliminary data.</text>
</comment>
<evidence type="ECO:0000256" key="5">
    <source>
        <dbReference type="ARBA" id="ARBA00022989"/>
    </source>
</evidence>
<dbReference type="InterPro" id="IPR049142">
    <property type="entry name" value="MS_channel_1st"/>
</dbReference>
<proteinExistence type="inferred from homology"/>
<reference evidence="12" key="1">
    <citation type="submission" date="2018-02" db="EMBL/GenBank/DDBJ databases">
        <title>Genome sequencing of Solimonas sp. HR-BB.</title>
        <authorList>
            <person name="Lee Y."/>
            <person name="Jeon C.O."/>
        </authorList>
    </citation>
    <scope>NUCLEOTIDE SEQUENCE [LARGE SCALE GENOMIC DNA]</scope>
    <source>
        <strain evidence="12">HR-U</strain>
    </source>
</reference>
<dbReference type="PANTHER" id="PTHR30566:SF5">
    <property type="entry name" value="MECHANOSENSITIVE ION CHANNEL PROTEIN 1, MITOCHONDRIAL-RELATED"/>
    <property type="match status" value="1"/>
</dbReference>
<dbReference type="PANTHER" id="PTHR30566">
    <property type="entry name" value="YNAI-RELATED MECHANOSENSITIVE ION CHANNEL"/>
    <property type="match status" value="1"/>
</dbReference>
<keyword evidence="4 7" id="KW-0812">Transmembrane</keyword>
<evidence type="ECO:0000313" key="11">
    <source>
        <dbReference type="EMBL" id="PQA59480.1"/>
    </source>
</evidence>
<dbReference type="Proteomes" id="UP000239590">
    <property type="component" value="Unassembled WGS sequence"/>
</dbReference>
<dbReference type="AlphaFoldDB" id="A0A2S7IPH6"/>
<dbReference type="InterPro" id="IPR049278">
    <property type="entry name" value="MS_channel_C"/>
</dbReference>
<dbReference type="RefSeq" id="WP_104711000.1">
    <property type="nucleotide sequence ID" value="NZ_PTRA01000001.1"/>
</dbReference>
<dbReference type="InterPro" id="IPR011066">
    <property type="entry name" value="MscS_channel_C_sf"/>
</dbReference>
<dbReference type="Gene3D" id="2.30.30.60">
    <property type="match status" value="1"/>
</dbReference>
<dbReference type="SUPFAM" id="SSF82689">
    <property type="entry name" value="Mechanosensitive channel protein MscS (YggB), C-terminal domain"/>
    <property type="match status" value="1"/>
</dbReference>
<dbReference type="Gene3D" id="1.10.287.1260">
    <property type="match status" value="1"/>
</dbReference>
<feature type="domain" description="Mechanosensitive ion channel MscS C-terminal" evidence="9">
    <location>
        <begin position="272"/>
        <end position="358"/>
    </location>
</feature>
<feature type="transmembrane region" description="Helical" evidence="7">
    <location>
        <begin position="16"/>
        <end position="33"/>
    </location>
</feature>
<evidence type="ECO:0000256" key="4">
    <source>
        <dbReference type="ARBA" id="ARBA00022692"/>
    </source>
</evidence>
<dbReference type="OrthoDB" id="9809206at2"/>
<dbReference type="GO" id="GO:0008381">
    <property type="term" value="F:mechanosensitive monoatomic ion channel activity"/>
    <property type="evidence" value="ECO:0007669"/>
    <property type="project" value="UniProtKB-ARBA"/>
</dbReference>
<dbReference type="Pfam" id="PF00924">
    <property type="entry name" value="MS_channel_2nd"/>
    <property type="match status" value="1"/>
</dbReference>
<dbReference type="InterPro" id="IPR006685">
    <property type="entry name" value="MscS_channel_2nd"/>
</dbReference>
<evidence type="ECO:0000259" key="9">
    <source>
        <dbReference type="Pfam" id="PF21082"/>
    </source>
</evidence>
<keyword evidence="12" id="KW-1185">Reference proteome</keyword>
<dbReference type="Pfam" id="PF21082">
    <property type="entry name" value="MS_channel_3rd"/>
    <property type="match status" value="1"/>
</dbReference>
<dbReference type="InterPro" id="IPR010920">
    <property type="entry name" value="LSM_dom_sf"/>
</dbReference>
<keyword evidence="3" id="KW-1003">Cell membrane</keyword>
<evidence type="ECO:0000256" key="6">
    <source>
        <dbReference type="ARBA" id="ARBA00023136"/>
    </source>
</evidence>
<comment type="similarity">
    <text evidence="2">Belongs to the MscS (TC 1.A.23) family.</text>
</comment>
<comment type="subcellular location">
    <subcellularLocation>
        <location evidence="1">Cell membrane</location>
        <topology evidence="1">Multi-pass membrane protein</topology>
    </subcellularLocation>
</comment>
<evidence type="ECO:0008006" key="13">
    <source>
        <dbReference type="Google" id="ProtNLM"/>
    </source>
</evidence>
<organism evidence="11 12">
    <name type="scientific">Siphonobacter curvatus</name>
    <dbReference type="NCBI Taxonomy" id="2094562"/>
    <lineage>
        <taxon>Bacteria</taxon>
        <taxon>Pseudomonadati</taxon>
        <taxon>Bacteroidota</taxon>
        <taxon>Cytophagia</taxon>
        <taxon>Cytophagales</taxon>
        <taxon>Cytophagaceae</taxon>
        <taxon>Siphonobacter</taxon>
    </lineage>
</organism>
<accession>A0A2S7IPH6</accession>
<evidence type="ECO:0000256" key="1">
    <source>
        <dbReference type="ARBA" id="ARBA00004651"/>
    </source>
</evidence>
<feature type="transmembrane region" description="Helical" evidence="7">
    <location>
        <begin position="113"/>
        <end position="134"/>
    </location>
</feature>
<dbReference type="Gene3D" id="3.30.70.100">
    <property type="match status" value="1"/>
</dbReference>
<feature type="domain" description="Mechanosensitive ion channel MscS" evidence="8">
    <location>
        <begin position="199"/>
        <end position="264"/>
    </location>
</feature>
<dbReference type="Pfam" id="PF21088">
    <property type="entry name" value="MS_channel_1st"/>
    <property type="match status" value="1"/>
</dbReference>
<dbReference type="GO" id="GO:0005886">
    <property type="term" value="C:plasma membrane"/>
    <property type="evidence" value="ECO:0007669"/>
    <property type="project" value="UniProtKB-SubCell"/>
</dbReference>
<dbReference type="InterPro" id="IPR011014">
    <property type="entry name" value="MscS_channel_TM-2"/>
</dbReference>
<evidence type="ECO:0000313" key="12">
    <source>
        <dbReference type="Proteomes" id="UP000239590"/>
    </source>
</evidence>
<feature type="transmembrane region" description="Helical" evidence="7">
    <location>
        <begin position="73"/>
        <end position="93"/>
    </location>
</feature>
<feature type="domain" description="Mechanosensitive ion channel transmembrane helices 2/3" evidence="10">
    <location>
        <begin position="158"/>
        <end position="196"/>
    </location>
</feature>
<keyword evidence="6 7" id="KW-0472">Membrane</keyword>
<dbReference type="InterPro" id="IPR023408">
    <property type="entry name" value="MscS_beta-dom_sf"/>
</dbReference>
<dbReference type="SUPFAM" id="SSF82861">
    <property type="entry name" value="Mechanosensitive channel protein MscS (YggB), transmembrane region"/>
    <property type="match status" value="1"/>
</dbReference>